<evidence type="ECO:0000256" key="5">
    <source>
        <dbReference type="ARBA" id="ARBA00023136"/>
    </source>
</evidence>
<evidence type="ECO:0000256" key="3">
    <source>
        <dbReference type="ARBA" id="ARBA00022692"/>
    </source>
</evidence>
<evidence type="ECO:0000256" key="4">
    <source>
        <dbReference type="ARBA" id="ARBA00022989"/>
    </source>
</evidence>
<dbReference type="Proteomes" id="UP001229209">
    <property type="component" value="Unassembled WGS sequence"/>
</dbReference>
<evidence type="ECO:0000256" key="8">
    <source>
        <dbReference type="ARBA" id="ARBA00035585"/>
    </source>
</evidence>
<evidence type="ECO:0000256" key="1">
    <source>
        <dbReference type="ARBA" id="ARBA00004651"/>
    </source>
</evidence>
<keyword evidence="4 10" id="KW-1133">Transmembrane helix</keyword>
<keyword evidence="6 10" id="KW-0407">Ion channel</keyword>
<keyword evidence="10" id="KW-0406">Ion transport</keyword>
<evidence type="ECO:0000256" key="6">
    <source>
        <dbReference type="ARBA" id="ARBA00023303"/>
    </source>
</evidence>
<keyword evidence="10" id="KW-0915">Sodium</keyword>
<protein>
    <recommendedName>
        <fullName evidence="10">Fluoride-specific ion channel FluC</fullName>
    </recommendedName>
</protein>
<evidence type="ECO:0000313" key="11">
    <source>
        <dbReference type="EMBL" id="MDP9727812.1"/>
    </source>
</evidence>
<dbReference type="HAMAP" id="MF_00454">
    <property type="entry name" value="FluC"/>
    <property type="match status" value="1"/>
</dbReference>
<comment type="caution">
    <text evidence="11">The sequence shown here is derived from an EMBL/GenBank/DDBJ whole genome shotgun (WGS) entry which is preliminary data.</text>
</comment>
<name>A0ABT9LU70_9BACL</name>
<comment type="catalytic activity">
    <reaction evidence="8">
        <text>fluoride(in) = fluoride(out)</text>
        <dbReference type="Rhea" id="RHEA:76159"/>
        <dbReference type="ChEBI" id="CHEBI:17051"/>
    </reaction>
    <physiologicalReaction direction="left-to-right" evidence="8">
        <dbReference type="Rhea" id="RHEA:76160"/>
    </physiologicalReaction>
</comment>
<gene>
    <name evidence="10" type="primary">fluC</name>
    <name evidence="10" type="synonym">crcB</name>
    <name evidence="11" type="ORF">J2S04_000742</name>
</gene>
<keyword evidence="10" id="KW-0479">Metal-binding</keyword>
<evidence type="ECO:0000256" key="10">
    <source>
        <dbReference type="HAMAP-Rule" id="MF_00454"/>
    </source>
</evidence>
<reference evidence="11 12" key="1">
    <citation type="submission" date="2023-07" db="EMBL/GenBank/DDBJ databases">
        <title>Genomic Encyclopedia of Type Strains, Phase IV (KMG-IV): sequencing the most valuable type-strain genomes for metagenomic binning, comparative biology and taxonomic classification.</title>
        <authorList>
            <person name="Goeker M."/>
        </authorList>
    </citation>
    <scope>NUCLEOTIDE SEQUENCE [LARGE SCALE GENOMIC DNA]</scope>
    <source>
        <strain evidence="11 12">DSM 25924</strain>
    </source>
</reference>
<evidence type="ECO:0000256" key="2">
    <source>
        <dbReference type="ARBA" id="ARBA00022475"/>
    </source>
</evidence>
<keyword evidence="10" id="KW-0813">Transport</keyword>
<comment type="subcellular location">
    <subcellularLocation>
        <location evidence="1 10">Cell membrane</location>
        <topology evidence="1 10">Multi-pass membrane protein</topology>
    </subcellularLocation>
</comment>
<feature type="binding site" evidence="10">
    <location>
        <position position="71"/>
    </location>
    <ligand>
        <name>Na(+)</name>
        <dbReference type="ChEBI" id="CHEBI:29101"/>
        <note>structural</note>
    </ligand>
</feature>
<accession>A0ABT9LU70</accession>
<keyword evidence="12" id="KW-1185">Reference proteome</keyword>
<evidence type="ECO:0000313" key="12">
    <source>
        <dbReference type="Proteomes" id="UP001229209"/>
    </source>
</evidence>
<dbReference type="PANTHER" id="PTHR28259">
    <property type="entry name" value="FLUORIDE EXPORT PROTEIN 1-RELATED"/>
    <property type="match status" value="1"/>
</dbReference>
<sequence length="131" mass="14044">MKLGAIVTGAIIGGILRFCLSVWIPTPEGFPLGILFINLSGSLLLGAFQAYVAQKSLPEWLILGLSTGCIGTYTTFSSYCLGVQQLAIHHLGWAVFYALGSLIAGPLTAFFGEWMVNLSVRKLHAVKELSV</sequence>
<keyword evidence="3 10" id="KW-0812">Transmembrane</keyword>
<dbReference type="EMBL" id="JAURUO010000003">
    <property type="protein sequence ID" value="MDP9727812.1"/>
    <property type="molecule type" value="Genomic_DNA"/>
</dbReference>
<comment type="function">
    <text evidence="9 10">Fluoride-specific ion channel. Important for reducing fluoride concentration in the cell, thus reducing its toxicity.</text>
</comment>
<dbReference type="PANTHER" id="PTHR28259:SF1">
    <property type="entry name" value="FLUORIDE EXPORT PROTEIN 1-RELATED"/>
    <property type="match status" value="1"/>
</dbReference>
<feature type="binding site" evidence="10">
    <location>
        <position position="74"/>
    </location>
    <ligand>
        <name>Na(+)</name>
        <dbReference type="ChEBI" id="CHEBI:29101"/>
        <note>structural</note>
    </ligand>
</feature>
<organism evidence="11 12">
    <name type="scientific">Alicyclobacillus tolerans</name>
    <dbReference type="NCBI Taxonomy" id="90970"/>
    <lineage>
        <taxon>Bacteria</taxon>
        <taxon>Bacillati</taxon>
        <taxon>Bacillota</taxon>
        <taxon>Bacilli</taxon>
        <taxon>Bacillales</taxon>
        <taxon>Alicyclobacillaceae</taxon>
        <taxon>Alicyclobacillus</taxon>
    </lineage>
</organism>
<feature type="transmembrane region" description="Helical" evidence="10">
    <location>
        <begin position="30"/>
        <end position="48"/>
    </location>
</feature>
<proteinExistence type="inferred from homology"/>
<evidence type="ECO:0000256" key="9">
    <source>
        <dbReference type="ARBA" id="ARBA00049940"/>
    </source>
</evidence>
<feature type="transmembrane region" description="Helical" evidence="10">
    <location>
        <begin position="60"/>
        <end position="79"/>
    </location>
</feature>
<comment type="activity regulation">
    <text evidence="10">Na(+) is not transported, but it plays an essential structural role and its presence is essential for fluoride channel function.</text>
</comment>
<keyword evidence="2 10" id="KW-1003">Cell membrane</keyword>
<evidence type="ECO:0000256" key="7">
    <source>
        <dbReference type="ARBA" id="ARBA00035120"/>
    </source>
</evidence>
<comment type="similarity">
    <text evidence="7 10">Belongs to the fluoride channel Fluc/FEX (TC 1.A.43) family.</text>
</comment>
<feature type="transmembrane region" description="Helical" evidence="10">
    <location>
        <begin position="5"/>
        <end position="24"/>
    </location>
</feature>
<feature type="transmembrane region" description="Helical" evidence="10">
    <location>
        <begin position="91"/>
        <end position="112"/>
    </location>
</feature>
<keyword evidence="5 10" id="KW-0472">Membrane</keyword>
<dbReference type="RefSeq" id="WP_306953355.1">
    <property type="nucleotide sequence ID" value="NZ_JAURUO010000003.1"/>
</dbReference>
<dbReference type="InterPro" id="IPR003691">
    <property type="entry name" value="FluC"/>
</dbReference>
<dbReference type="Pfam" id="PF02537">
    <property type="entry name" value="CRCB"/>
    <property type="match status" value="1"/>
</dbReference>